<organism evidence="1 2">
    <name type="scientific">Podospora aff. communis PSN243</name>
    <dbReference type="NCBI Taxonomy" id="3040156"/>
    <lineage>
        <taxon>Eukaryota</taxon>
        <taxon>Fungi</taxon>
        <taxon>Dikarya</taxon>
        <taxon>Ascomycota</taxon>
        <taxon>Pezizomycotina</taxon>
        <taxon>Sordariomycetes</taxon>
        <taxon>Sordariomycetidae</taxon>
        <taxon>Sordariales</taxon>
        <taxon>Podosporaceae</taxon>
        <taxon>Podospora</taxon>
    </lineage>
</organism>
<reference evidence="1" key="2">
    <citation type="submission" date="2023-05" db="EMBL/GenBank/DDBJ databases">
        <authorList>
            <consortium name="Lawrence Berkeley National Laboratory"/>
            <person name="Steindorff A."/>
            <person name="Hensen N."/>
            <person name="Bonometti L."/>
            <person name="Westerberg I."/>
            <person name="Brannstrom I.O."/>
            <person name="Guillou S."/>
            <person name="Cros-Aarteil S."/>
            <person name="Calhoun S."/>
            <person name="Haridas S."/>
            <person name="Kuo A."/>
            <person name="Mondo S."/>
            <person name="Pangilinan J."/>
            <person name="Riley R."/>
            <person name="Labutti K."/>
            <person name="Andreopoulos B."/>
            <person name="Lipzen A."/>
            <person name="Chen C."/>
            <person name="Yanf M."/>
            <person name="Daum C."/>
            <person name="Ng V."/>
            <person name="Clum A."/>
            <person name="Ohm R."/>
            <person name="Martin F."/>
            <person name="Silar P."/>
            <person name="Natvig D."/>
            <person name="Lalanne C."/>
            <person name="Gautier V."/>
            <person name="Ament-Velasquez S.L."/>
            <person name="Kruys A."/>
            <person name="Hutchinson M.I."/>
            <person name="Powell A.J."/>
            <person name="Barry K."/>
            <person name="Miller A.N."/>
            <person name="Grigoriev I.V."/>
            <person name="Debuchy R."/>
            <person name="Gladieux P."/>
            <person name="Thoren M.H."/>
            <person name="Johannesson H."/>
        </authorList>
    </citation>
    <scope>NUCLEOTIDE SEQUENCE</scope>
    <source>
        <strain evidence="1">PSN243</strain>
    </source>
</reference>
<dbReference type="PANTHER" id="PTHR42085:SF2">
    <property type="entry name" value="F-BOX DOMAIN-CONTAINING PROTEIN"/>
    <property type="match status" value="1"/>
</dbReference>
<dbReference type="PANTHER" id="PTHR42085">
    <property type="entry name" value="F-BOX DOMAIN-CONTAINING PROTEIN"/>
    <property type="match status" value="1"/>
</dbReference>
<sequence length="284" mass="32369">MARVTVHGFFSLPLELRLVVYRFAFVSPTPIPTSCKSPQFPLSAEFLRTCQRIYREAGPILYAENTFTITIGNTHGPLYVSSSCSTALLQLLECEANGITKSPLMQRCLRSFVVQVRYAYSHKLSILRPAVRRLAACLQQDVGPIQYLRLEVNLDCVDESGADFSQPYWQTYMNEVDGSRLGCVLVLRTWFGVLDVNKGEVEVMPFKPEFERHAEVLLARWRGHGREALLRRIQSYKALEVGVTAGVWKRYEKVLHDALLALEDDHEEDFTKARNSILRNQVRG</sequence>
<dbReference type="InterPro" id="IPR038883">
    <property type="entry name" value="AN11006-like"/>
</dbReference>
<keyword evidence="2" id="KW-1185">Reference proteome</keyword>
<name>A0AAV9G6V0_9PEZI</name>
<dbReference type="Proteomes" id="UP001321760">
    <property type="component" value="Unassembled WGS sequence"/>
</dbReference>
<comment type="caution">
    <text evidence="1">The sequence shown here is derived from an EMBL/GenBank/DDBJ whole genome shotgun (WGS) entry which is preliminary data.</text>
</comment>
<evidence type="ECO:0000313" key="1">
    <source>
        <dbReference type="EMBL" id="KAK4443128.1"/>
    </source>
</evidence>
<accession>A0AAV9G6V0</accession>
<dbReference type="EMBL" id="MU865999">
    <property type="protein sequence ID" value="KAK4443128.1"/>
    <property type="molecule type" value="Genomic_DNA"/>
</dbReference>
<dbReference type="AlphaFoldDB" id="A0AAV9G6V0"/>
<gene>
    <name evidence="1" type="ORF">QBC34DRAFT_478510</name>
</gene>
<reference evidence="1" key="1">
    <citation type="journal article" date="2023" name="Mol. Phylogenet. Evol.">
        <title>Genome-scale phylogeny and comparative genomics of the fungal order Sordariales.</title>
        <authorList>
            <person name="Hensen N."/>
            <person name="Bonometti L."/>
            <person name="Westerberg I."/>
            <person name="Brannstrom I.O."/>
            <person name="Guillou S."/>
            <person name="Cros-Aarteil S."/>
            <person name="Calhoun S."/>
            <person name="Haridas S."/>
            <person name="Kuo A."/>
            <person name="Mondo S."/>
            <person name="Pangilinan J."/>
            <person name="Riley R."/>
            <person name="LaButti K."/>
            <person name="Andreopoulos B."/>
            <person name="Lipzen A."/>
            <person name="Chen C."/>
            <person name="Yan M."/>
            <person name="Daum C."/>
            <person name="Ng V."/>
            <person name="Clum A."/>
            <person name="Steindorff A."/>
            <person name="Ohm R.A."/>
            <person name="Martin F."/>
            <person name="Silar P."/>
            <person name="Natvig D.O."/>
            <person name="Lalanne C."/>
            <person name="Gautier V."/>
            <person name="Ament-Velasquez S.L."/>
            <person name="Kruys A."/>
            <person name="Hutchinson M.I."/>
            <person name="Powell A.J."/>
            <person name="Barry K."/>
            <person name="Miller A.N."/>
            <person name="Grigoriev I.V."/>
            <person name="Debuchy R."/>
            <person name="Gladieux P."/>
            <person name="Hiltunen Thoren M."/>
            <person name="Johannesson H."/>
        </authorList>
    </citation>
    <scope>NUCLEOTIDE SEQUENCE</scope>
    <source>
        <strain evidence="1">PSN243</strain>
    </source>
</reference>
<evidence type="ECO:0000313" key="2">
    <source>
        <dbReference type="Proteomes" id="UP001321760"/>
    </source>
</evidence>
<proteinExistence type="predicted"/>
<protein>
    <submittedName>
        <fullName evidence="1">Uncharacterized protein</fullName>
    </submittedName>
</protein>